<accession>A0A8B6CF15</accession>
<sequence length="103" mass="12240">QPALYEFGQNSWNRSTISFVYCKCNKGFMLDKGSWESRLLNTSDVRTEVEDVLKKGFRLFVRRFPLKKTCTTSNKMTDLGHYDYAWRGQRKERTSPRVVEYKL</sequence>
<comment type="caution">
    <text evidence="1">The sequence shown here is derived from an EMBL/GenBank/DDBJ whole genome shotgun (WGS) entry which is preliminary data.</text>
</comment>
<dbReference type="Proteomes" id="UP000596742">
    <property type="component" value="Unassembled WGS sequence"/>
</dbReference>
<evidence type="ECO:0000313" key="1">
    <source>
        <dbReference type="EMBL" id="VDI03697.1"/>
    </source>
</evidence>
<proteinExistence type="predicted"/>
<protein>
    <submittedName>
        <fullName evidence="1">Uncharacterized protein</fullName>
    </submittedName>
</protein>
<feature type="non-terminal residue" evidence="1">
    <location>
        <position position="1"/>
    </location>
</feature>
<dbReference type="AlphaFoldDB" id="A0A8B6CF15"/>
<dbReference type="OrthoDB" id="20889at2759"/>
<reference evidence="1" key="1">
    <citation type="submission" date="2018-11" db="EMBL/GenBank/DDBJ databases">
        <authorList>
            <person name="Alioto T."/>
            <person name="Alioto T."/>
        </authorList>
    </citation>
    <scope>NUCLEOTIDE SEQUENCE</scope>
</reference>
<name>A0A8B6CF15_MYTGA</name>
<evidence type="ECO:0000313" key="2">
    <source>
        <dbReference type="Proteomes" id="UP000596742"/>
    </source>
</evidence>
<gene>
    <name evidence="1" type="ORF">MGAL_10B092363A</name>
</gene>
<organism evidence="1 2">
    <name type="scientific">Mytilus galloprovincialis</name>
    <name type="common">Mediterranean mussel</name>
    <dbReference type="NCBI Taxonomy" id="29158"/>
    <lineage>
        <taxon>Eukaryota</taxon>
        <taxon>Metazoa</taxon>
        <taxon>Spiralia</taxon>
        <taxon>Lophotrochozoa</taxon>
        <taxon>Mollusca</taxon>
        <taxon>Bivalvia</taxon>
        <taxon>Autobranchia</taxon>
        <taxon>Pteriomorphia</taxon>
        <taxon>Mytilida</taxon>
        <taxon>Mytiloidea</taxon>
        <taxon>Mytilidae</taxon>
        <taxon>Mytilinae</taxon>
        <taxon>Mytilus</taxon>
    </lineage>
</organism>
<dbReference type="EMBL" id="UYJE01001616">
    <property type="protein sequence ID" value="VDI03697.1"/>
    <property type="molecule type" value="Genomic_DNA"/>
</dbReference>
<keyword evidence="2" id="KW-1185">Reference proteome</keyword>